<evidence type="ECO:0000313" key="1">
    <source>
        <dbReference type="EMBL" id="XDP98865.1"/>
    </source>
</evidence>
<accession>A0AB39M1J0</accession>
<gene>
    <name evidence="1" type="ORF">AB5J58_01080</name>
</gene>
<dbReference type="RefSeq" id="WP_369186203.1">
    <property type="nucleotide sequence ID" value="NZ_CP163431.1"/>
</dbReference>
<reference evidence="1" key="1">
    <citation type="submission" date="2024-07" db="EMBL/GenBank/DDBJ databases">
        <authorList>
            <person name="Yu S.T."/>
        </authorList>
    </citation>
    <scope>NUCLEOTIDE SEQUENCE</scope>
    <source>
        <strain evidence="1">R08</strain>
    </source>
</reference>
<proteinExistence type="predicted"/>
<organism evidence="1">
    <name type="scientific">Streptomyces sp. R08</name>
    <dbReference type="NCBI Taxonomy" id="3238624"/>
    <lineage>
        <taxon>Bacteria</taxon>
        <taxon>Bacillati</taxon>
        <taxon>Actinomycetota</taxon>
        <taxon>Actinomycetes</taxon>
        <taxon>Kitasatosporales</taxon>
        <taxon>Streptomycetaceae</taxon>
        <taxon>Streptomyces</taxon>
    </lineage>
</organism>
<dbReference type="EMBL" id="CP163431">
    <property type="protein sequence ID" value="XDP98865.1"/>
    <property type="molecule type" value="Genomic_DNA"/>
</dbReference>
<dbReference type="AlphaFoldDB" id="A0AB39M1J0"/>
<sequence length="133" mass="14659">MSVRTALRRAPMVGGLPGLRMLRVGDGWDLVRTSAEVGLLALAHLRAIGATIGPVLYDGPNERLYYAIRTGTADRWDDLPVRHLSSNSWLVAPGLELMDDWFGGWCELPKDDTLTDPDLLRAALQHPYVADAH</sequence>
<protein>
    <submittedName>
        <fullName evidence="1">Uncharacterized protein</fullName>
    </submittedName>
</protein>
<name>A0AB39M1J0_9ACTN</name>